<name>A0A0D6JE59_9HYPH</name>
<dbReference type="KEGG" id="fil:BN1229_v1_1330"/>
<dbReference type="Pfam" id="PF06559">
    <property type="entry name" value="DCD_N"/>
    <property type="match status" value="1"/>
</dbReference>
<dbReference type="InterPro" id="IPR036157">
    <property type="entry name" value="dUTPase-like_sf"/>
</dbReference>
<gene>
    <name evidence="3" type="ORF">YBN1229_v1_1328</name>
</gene>
<dbReference type="PANTHER" id="PTHR42680:SF3">
    <property type="entry name" value="DCTP DEAMINASE"/>
    <property type="match status" value="1"/>
</dbReference>
<keyword evidence="4" id="KW-1185">Reference proteome</keyword>
<dbReference type="GO" id="GO:0009394">
    <property type="term" value="P:2'-deoxyribonucleotide metabolic process"/>
    <property type="evidence" value="ECO:0007669"/>
    <property type="project" value="InterPro"/>
</dbReference>
<dbReference type="KEGG" id="fiy:BN1229_v1_1328"/>
<dbReference type="EMBL" id="LN829119">
    <property type="protein sequence ID" value="CPR17595.1"/>
    <property type="molecule type" value="Genomic_DNA"/>
</dbReference>
<evidence type="ECO:0000313" key="4">
    <source>
        <dbReference type="Proteomes" id="UP000033187"/>
    </source>
</evidence>
<dbReference type="InterPro" id="IPR053811">
    <property type="entry name" value="DCD_C"/>
</dbReference>
<dbReference type="Pfam" id="PF22569">
    <property type="entry name" value="DCD_C"/>
    <property type="match status" value="1"/>
</dbReference>
<evidence type="ECO:0000259" key="2">
    <source>
        <dbReference type="Pfam" id="PF22569"/>
    </source>
</evidence>
<dbReference type="SUPFAM" id="SSF51283">
    <property type="entry name" value="dUTPase-like"/>
    <property type="match status" value="2"/>
</dbReference>
<evidence type="ECO:0000313" key="3">
    <source>
        <dbReference type="EMBL" id="CPR17595.1"/>
    </source>
</evidence>
<accession>A0A0D6JE59</accession>
<dbReference type="Gene3D" id="2.70.40.10">
    <property type="match status" value="2"/>
</dbReference>
<dbReference type="NCBIfam" id="NF005734">
    <property type="entry name" value="PRK07559.1"/>
    <property type="match status" value="1"/>
</dbReference>
<reference evidence="4" key="1">
    <citation type="submission" date="2015-02" db="EMBL/GenBank/DDBJ databases">
        <authorList>
            <person name="Chooi Y.-H."/>
        </authorList>
    </citation>
    <scope>NUCLEOTIDE SEQUENCE [LARGE SCALE GENOMIC DNA]</scope>
    <source>
        <strain evidence="4">strain Y</strain>
    </source>
</reference>
<protein>
    <submittedName>
        <fullName evidence="3">2-deoxycytidine 5-triphosphate deaminase</fullName>
    </submittedName>
</protein>
<evidence type="ECO:0000259" key="1">
    <source>
        <dbReference type="Pfam" id="PF06559"/>
    </source>
</evidence>
<dbReference type="InterPro" id="IPR010550">
    <property type="entry name" value="DCD_N"/>
</dbReference>
<dbReference type="AlphaFoldDB" id="A0A0D6JE59"/>
<feature type="domain" description="2'-deoxycytidine 5'-triphosphate deaminase N-terminal" evidence="1">
    <location>
        <begin position="41"/>
        <end position="202"/>
    </location>
</feature>
<dbReference type="Proteomes" id="UP000033187">
    <property type="component" value="Chromosome 1"/>
</dbReference>
<dbReference type="PANTHER" id="PTHR42680">
    <property type="entry name" value="DCTP DEAMINASE"/>
    <property type="match status" value="1"/>
</dbReference>
<dbReference type="GO" id="GO:0008829">
    <property type="term" value="F:dCTP deaminase activity"/>
    <property type="evidence" value="ECO:0007669"/>
    <property type="project" value="InterPro"/>
</dbReference>
<proteinExistence type="predicted"/>
<feature type="domain" description="2'-deoxycytidine 5'-triphosphate deaminase C-terminal" evidence="2">
    <location>
        <begin position="208"/>
        <end position="396"/>
    </location>
</feature>
<sequence length="397" mass="43160">MPLGVKHHVFYGTEIEGGRDVSNPARIEDKDVNAQSGIEPAGVLPVQAIEKLLAEGAISVAEPLIDGQIQPASLDLRLGPKAYRVRASFLPGRAVSVEARLADLKLHEVDLSQGAVLETGCVYVVPLLESLNLPETLSASANPKSSTGRLDVFTRVIADRVTAFDQIPAGYQGPLYAEICPQTFPILARTGSRLTQIRFRRGMPQDTDAELAALHERERLVNTANPDISGGIALSVDLTGSETGLIGYRAKRHSGLVDVDAPGSCAIAEYWEPINVGKQRRLILDPDQFYILASKEAVHVPPTHAAEMMPFNPLVGEFRVHYAGFMDPGFGHAPAGGEGSRVVLEVRSHKVPFILEDGQIVGRLIYERLTEIPRLLYGRDLGSNYQAQGLKLSKHFR</sequence>
<organism evidence="3 4">
    <name type="scientific">Candidatus Filomicrobium marinum</name>
    <dbReference type="NCBI Taxonomy" id="1608628"/>
    <lineage>
        <taxon>Bacteria</taxon>
        <taxon>Pseudomonadati</taxon>
        <taxon>Pseudomonadota</taxon>
        <taxon>Alphaproteobacteria</taxon>
        <taxon>Hyphomicrobiales</taxon>
        <taxon>Hyphomicrobiaceae</taxon>
        <taxon>Filomicrobium</taxon>
    </lineage>
</organism>